<evidence type="ECO:0000313" key="2">
    <source>
        <dbReference type="Proteomes" id="UP000466442"/>
    </source>
</evidence>
<dbReference type="Proteomes" id="UP000466442">
    <property type="component" value="Unassembled WGS sequence"/>
</dbReference>
<dbReference type="EMBL" id="WIXP02000008">
    <property type="protein sequence ID" value="KAF6206331.1"/>
    <property type="molecule type" value="Genomic_DNA"/>
</dbReference>
<accession>A0A8S9XDF3</accession>
<feature type="non-terminal residue" evidence="1">
    <location>
        <position position="1"/>
    </location>
</feature>
<keyword evidence="2" id="KW-1185">Reference proteome</keyword>
<sequence>TDVKTSLNANSIELYDLMKPQLMNFMSKELTNYMNVVLASAPIEDMVRGLNMRDWKKR</sequence>
<protein>
    <submittedName>
        <fullName evidence="1">Uncharacterized protein</fullName>
    </submittedName>
</protein>
<reference evidence="1" key="1">
    <citation type="journal article" date="2021" name="Mol. Ecol. Resour.">
        <title>Apolygus lucorum genome provides insights into omnivorousness and mesophyll feeding.</title>
        <authorList>
            <person name="Liu Y."/>
            <person name="Liu H."/>
            <person name="Wang H."/>
            <person name="Huang T."/>
            <person name="Liu B."/>
            <person name="Yang B."/>
            <person name="Yin L."/>
            <person name="Li B."/>
            <person name="Zhang Y."/>
            <person name="Zhang S."/>
            <person name="Jiang F."/>
            <person name="Zhang X."/>
            <person name="Ren Y."/>
            <person name="Wang B."/>
            <person name="Wang S."/>
            <person name="Lu Y."/>
            <person name="Wu K."/>
            <person name="Fan W."/>
            <person name="Wang G."/>
        </authorList>
    </citation>
    <scope>NUCLEOTIDE SEQUENCE</scope>
    <source>
        <strain evidence="1">12Hb</strain>
    </source>
</reference>
<comment type="caution">
    <text evidence="1">The sequence shown here is derived from an EMBL/GenBank/DDBJ whole genome shotgun (WGS) entry which is preliminary data.</text>
</comment>
<evidence type="ECO:0000313" key="1">
    <source>
        <dbReference type="EMBL" id="KAF6206331.1"/>
    </source>
</evidence>
<organism evidence="1 2">
    <name type="scientific">Apolygus lucorum</name>
    <name type="common">Small green plant bug</name>
    <name type="synonym">Lygocoris lucorum</name>
    <dbReference type="NCBI Taxonomy" id="248454"/>
    <lineage>
        <taxon>Eukaryota</taxon>
        <taxon>Metazoa</taxon>
        <taxon>Ecdysozoa</taxon>
        <taxon>Arthropoda</taxon>
        <taxon>Hexapoda</taxon>
        <taxon>Insecta</taxon>
        <taxon>Pterygota</taxon>
        <taxon>Neoptera</taxon>
        <taxon>Paraneoptera</taxon>
        <taxon>Hemiptera</taxon>
        <taxon>Heteroptera</taxon>
        <taxon>Panheteroptera</taxon>
        <taxon>Cimicomorpha</taxon>
        <taxon>Miridae</taxon>
        <taxon>Mirini</taxon>
        <taxon>Apolygus</taxon>
    </lineage>
</organism>
<gene>
    <name evidence="1" type="ORF">GE061_017563</name>
</gene>
<dbReference type="AlphaFoldDB" id="A0A8S9XDF3"/>
<name>A0A8S9XDF3_APOLU</name>
<proteinExistence type="predicted"/>